<dbReference type="CDD" id="cd07377">
    <property type="entry name" value="WHTH_GntR"/>
    <property type="match status" value="1"/>
</dbReference>
<evidence type="ECO:0000259" key="4">
    <source>
        <dbReference type="PROSITE" id="PS50949"/>
    </source>
</evidence>
<dbReference type="STRING" id="45670.SN16_08480"/>
<dbReference type="Gene3D" id="1.20.120.530">
    <property type="entry name" value="GntR ligand-binding domain-like"/>
    <property type="match status" value="1"/>
</dbReference>
<dbReference type="AlphaFoldDB" id="A0A0C2DJZ5"/>
<dbReference type="GO" id="GO:0003700">
    <property type="term" value="F:DNA-binding transcription factor activity"/>
    <property type="evidence" value="ECO:0007669"/>
    <property type="project" value="InterPro"/>
</dbReference>
<dbReference type="SMART" id="SM00345">
    <property type="entry name" value="HTH_GNTR"/>
    <property type="match status" value="1"/>
</dbReference>
<dbReference type="PROSITE" id="PS50949">
    <property type="entry name" value="HTH_GNTR"/>
    <property type="match status" value="1"/>
</dbReference>
<keyword evidence="3" id="KW-0804">Transcription</keyword>
<evidence type="ECO:0000256" key="1">
    <source>
        <dbReference type="ARBA" id="ARBA00023015"/>
    </source>
</evidence>
<keyword evidence="1" id="KW-0805">Transcription regulation</keyword>
<evidence type="ECO:0000256" key="2">
    <source>
        <dbReference type="ARBA" id="ARBA00023125"/>
    </source>
</evidence>
<dbReference type="InterPro" id="IPR008920">
    <property type="entry name" value="TF_FadR/GntR_C"/>
</dbReference>
<dbReference type="SUPFAM" id="SSF46785">
    <property type="entry name" value="Winged helix' DNA-binding domain"/>
    <property type="match status" value="1"/>
</dbReference>
<protein>
    <recommendedName>
        <fullName evidence="4">HTH gntR-type domain-containing protein</fullName>
    </recommendedName>
</protein>
<dbReference type="InterPro" id="IPR000524">
    <property type="entry name" value="Tscrpt_reg_HTH_GntR"/>
</dbReference>
<dbReference type="SUPFAM" id="SSF48008">
    <property type="entry name" value="GntR ligand-binding domain-like"/>
    <property type="match status" value="1"/>
</dbReference>
<gene>
    <name evidence="5" type="ORF">SN16_08480</name>
</gene>
<dbReference type="Gene3D" id="1.10.10.10">
    <property type="entry name" value="Winged helix-like DNA-binding domain superfamily/Winged helix DNA-binding domain"/>
    <property type="match status" value="1"/>
</dbReference>
<evidence type="ECO:0000256" key="3">
    <source>
        <dbReference type="ARBA" id="ARBA00023163"/>
    </source>
</evidence>
<dbReference type="InterPro" id="IPR011711">
    <property type="entry name" value="GntR_C"/>
</dbReference>
<dbReference type="SMART" id="SM00895">
    <property type="entry name" value="FCD"/>
    <property type="match status" value="1"/>
</dbReference>
<dbReference type="InterPro" id="IPR036390">
    <property type="entry name" value="WH_DNA-bd_sf"/>
</dbReference>
<sequence length="242" mass="27813">MHMVASTHELLPTSRGQGGYLQFRNELMQVSKIIKAESLHIQAYHLIKESIMNGKLKPEDRIVEARTAKELGVSRGTVREAVRMLIQDGLLLYNDGLVKVYNPSKKDIVDIFECRESLEVLAIRLALKNLDEDTLRRLAQNIEETKKLDSSSSELGTYDQEFHTIIIESSNNHHLIKLLEAIKVKLHYMRNCMVGEPFYTSFIEEHQRIYDALADRDQERAETLMSEHVQKALKGVLMHIEA</sequence>
<evidence type="ECO:0000313" key="6">
    <source>
        <dbReference type="Proteomes" id="UP000031546"/>
    </source>
</evidence>
<evidence type="ECO:0000313" key="5">
    <source>
        <dbReference type="EMBL" id="KIH70303.1"/>
    </source>
</evidence>
<dbReference type="OrthoDB" id="114741at2"/>
<feature type="domain" description="HTH gntR-type" evidence="4">
    <location>
        <begin position="37"/>
        <end position="105"/>
    </location>
</feature>
<dbReference type="EMBL" id="JXII01000007">
    <property type="protein sequence ID" value="KIH70303.1"/>
    <property type="molecule type" value="Genomic_DNA"/>
</dbReference>
<dbReference type="PANTHER" id="PTHR43537:SF5">
    <property type="entry name" value="UXU OPERON TRANSCRIPTIONAL REGULATOR"/>
    <property type="match status" value="1"/>
</dbReference>
<comment type="caution">
    <text evidence="5">The sequence shown here is derived from an EMBL/GenBank/DDBJ whole genome shotgun (WGS) entry which is preliminary data.</text>
</comment>
<dbReference type="Proteomes" id="UP000031546">
    <property type="component" value="Unassembled WGS sequence"/>
</dbReference>
<accession>A0A0C2DJZ5</accession>
<dbReference type="Pfam" id="PF00392">
    <property type="entry name" value="GntR"/>
    <property type="match status" value="1"/>
</dbReference>
<keyword evidence="2" id="KW-0238">DNA-binding</keyword>
<dbReference type="InterPro" id="IPR036388">
    <property type="entry name" value="WH-like_DNA-bd_sf"/>
</dbReference>
<dbReference type="PANTHER" id="PTHR43537">
    <property type="entry name" value="TRANSCRIPTIONAL REGULATOR, GNTR FAMILY"/>
    <property type="match status" value="1"/>
</dbReference>
<proteinExistence type="predicted"/>
<reference evidence="5 6" key="1">
    <citation type="submission" date="2015-01" db="EMBL/GenBank/DDBJ databases">
        <title>Genome sequences of high lactate-tolerant strain Salinicoccus roseus W12 with industrial interest.</title>
        <authorList>
            <person name="Wang H."/>
            <person name="Yu B."/>
        </authorList>
    </citation>
    <scope>NUCLEOTIDE SEQUENCE [LARGE SCALE GENOMIC DNA]</scope>
    <source>
        <strain evidence="5 6">W12</strain>
    </source>
</reference>
<dbReference type="GO" id="GO:0003677">
    <property type="term" value="F:DNA binding"/>
    <property type="evidence" value="ECO:0007669"/>
    <property type="project" value="UniProtKB-KW"/>
</dbReference>
<dbReference type="Pfam" id="PF07729">
    <property type="entry name" value="FCD"/>
    <property type="match status" value="1"/>
</dbReference>
<organism evidence="5 6">
    <name type="scientific">Salinicoccus roseus</name>
    <dbReference type="NCBI Taxonomy" id="45670"/>
    <lineage>
        <taxon>Bacteria</taxon>
        <taxon>Bacillati</taxon>
        <taxon>Bacillota</taxon>
        <taxon>Bacilli</taxon>
        <taxon>Bacillales</taxon>
        <taxon>Staphylococcaceae</taxon>
        <taxon>Salinicoccus</taxon>
    </lineage>
</organism>
<name>A0A0C2DJZ5_9STAP</name>